<protein>
    <recommendedName>
        <fullName evidence="4">Secreted protein</fullName>
    </recommendedName>
</protein>
<feature type="signal peptide" evidence="1">
    <location>
        <begin position="1"/>
        <end position="22"/>
    </location>
</feature>
<evidence type="ECO:0008006" key="4">
    <source>
        <dbReference type="Google" id="ProtNLM"/>
    </source>
</evidence>
<keyword evidence="1" id="KW-0732">Signal</keyword>
<gene>
    <name evidence="2" type="ORF">NCTC10485_03378</name>
</gene>
<evidence type="ECO:0000313" key="3">
    <source>
        <dbReference type="Proteomes" id="UP000282551"/>
    </source>
</evidence>
<evidence type="ECO:0000256" key="1">
    <source>
        <dbReference type="SAM" id="SignalP"/>
    </source>
</evidence>
<feature type="chain" id="PRO_5038968135" description="Secreted protein" evidence="1">
    <location>
        <begin position="23"/>
        <end position="158"/>
    </location>
</feature>
<dbReference type="Proteomes" id="UP000282551">
    <property type="component" value="Chromosome"/>
</dbReference>
<evidence type="ECO:0000313" key="2">
    <source>
        <dbReference type="EMBL" id="VEG49073.1"/>
    </source>
</evidence>
<dbReference type="EMBL" id="LR134355">
    <property type="protein sequence ID" value="VEG49073.1"/>
    <property type="molecule type" value="Genomic_DNA"/>
</dbReference>
<dbReference type="RefSeq" id="WP_170217452.1">
    <property type="nucleotide sequence ID" value="NZ_AP022604.1"/>
</dbReference>
<keyword evidence="3" id="KW-1185">Reference proteome</keyword>
<accession>A0A448I9I5</accession>
<proteinExistence type="predicted"/>
<name>A0A448I9I5_MYCCI</name>
<reference evidence="2 3" key="1">
    <citation type="submission" date="2018-12" db="EMBL/GenBank/DDBJ databases">
        <authorList>
            <consortium name="Pathogen Informatics"/>
        </authorList>
    </citation>
    <scope>NUCLEOTIDE SEQUENCE [LARGE SCALE GENOMIC DNA]</scope>
    <source>
        <strain evidence="2 3">NCTC10485</strain>
    </source>
</reference>
<sequence length="158" mass="16085">MSSGNQRWRGALALIIGGPIVAAGMAAPTAGADPGSEVEQAVATARGASSCGALQHNATVEQAADIVNRSTASYLDHSSGNVPADDPKPTALLRDLGIETDNAITLLGAGRNAPDAIKALLLQGYKEIPNCSYADIGTSLRFEEDTGFVIVTAILVGP</sequence>
<organism evidence="2 3">
    <name type="scientific">Mycolicibacterium chitae</name>
    <name type="common">Mycobacterium chitae</name>
    <dbReference type="NCBI Taxonomy" id="1792"/>
    <lineage>
        <taxon>Bacteria</taxon>
        <taxon>Bacillati</taxon>
        <taxon>Actinomycetota</taxon>
        <taxon>Actinomycetes</taxon>
        <taxon>Mycobacteriales</taxon>
        <taxon>Mycobacteriaceae</taxon>
        <taxon>Mycolicibacterium</taxon>
    </lineage>
</organism>
<dbReference type="AlphaFoldDB" id="A0A448I9I5"/>